<dbReference type="InterPro" id="IPR029058">
    <property type="entry name" value="AB_hydrolase_fold"/>
</dbReference>
<evidence type="ECO:0000313" key="5">
    <source>
        <dbReference type="Proteomes" id="UP001155128"/>
    </source>
</evidence>
<dbReference type="GO" id="GO:0008239">
    <property type="term" value="F:dipeptidyl-peptidase activity"/>
    <property type="evidence" value="ECO:0007669"/>
    <property type="project" value="TreeGrafter"/>
</dbReference>
<gene>
    <name evidence="4" type="ORF">NDO55_03590</name>
</gene>
<dbReference type="SUPFAM" id="SSF53474">
    <property type="entry name" value="alpha/beta-Hydrolases"/>
    <property type="match status" value="1"/>
</dbReference>
<feature type="chain" id="PRO_5040843936" evidence="1">
    <location>
        <begin position="23"/>
        <end position="751"/>
    </location>
</feature>
<dbReference type="InterPro" id="IPR002469">
    <property type="entry name" value="Peptidase_S9B_N"/>
</dbReference>
<dbReference type="Gene3D" id="2.140.10.30">
    <property type="entry name" value="Dipeptidylpeptidase IV, N-terminal domain"/>
    <property type="match status" value="1"/>
</dbReference>
<dbReference type="EMBL" id="JAMSHT010000001">
    <property type="protein sequence ID" value="MCM8556898.1"/>
    <property type="molecule type" value="Genomic_DNA"/>
</dbReference>
<dbReference type="RefSeq" id="WP_252112494.1">
    <property type="nucleotide sequence ID" value="NZ_JAMSHT010000001.1"/>
</dbReference>
<keyword evidence="1" id="KW-0732">Signal</keyword>
<dbReference type="InterPro" id="IPR001375">
    <property type="entry name" value="Peptidase_S9_cat"/>
</dbReference>
<evidence type="ECO:0000259" key="3">
    <source>
        <dbReference type="Pfam" id="PF00930"/>
    </source>
</evidence>
<comment type="caution">
    <text evidence="4">The sequence shown here is derived from an EMBL/GenBank/DDBJ whole genome shotgun (WGS) entry which is preliminary data.</text>
</comment>
<feature type="signal peptide" evidence="1">
    <location>
        <begin position="1"/>
        <end position="22"/>
    </location>
</feature>
<feature type="domain" description="Dipeptidylpeptidase IV N-terminal" evidence="3">
    <location>
        <begin position="145"/>
        <end position="452"/>
    </location>
</feature>
<dbReference type="Pfam" id="PF00326">
    <property type="entry name" value="Peptidase_S9"/>
    <property type="match status" value="1"/>
</dbReference>
<dbReference type="PANTHER" id="PTHR11731">
    <property type="entry name" value="PROTEASE FAMILY S9B,C DIPEPTIDYL-PEPTIDASE IV-RELATED"/>
    <property type="match status" value="1"/>
</dbReference>
<dbReference type="Gene3D" id="3.40.50.1820">
    <property type="entry name" value="alpha/beta hydrolase"/>
    <property type="match status" value="1"/>
</dbReference>
<sequence length="751" mass="83441">MLKSLLAGAALGSIVMTSPAAAQEVERQELTLDRIFASPSLGGSFPRGVQLAPDGSMLTMLRPREDERQRYDLWALDAEGGEWTMLVDSEKVGSGAELSEEEKMQRERARVGSLKGIITYQWSPDGQSLLVPIDGDLYLAGVDGSVTQLTDTDAGELNPALSPKGGYVSFVRDQRLYVGAVGDEPTPITPEESDPLIHWGEAEFVAQEEMARRTGYWWSPDDKRIAVQRFDENPVGVVTRTSIGAGGTSTYDQRYPAAGTDNVTNQLWIINMDGSGMEMVDLGDNEDIYIARVNWAPDGSALYVQRQNRAQTVLDMLKVDPETGKSEIFFSETAAEGHWTNLSYDYRFLKDGSLIWWSERDGFGHLYHVSADGDDWRQLTQGEWVVMGLDGVDQDEGKLYFTANRENVLESHLYSLDYTTPGSEPVLLSEPGYSYGWSLDKSASRSIVSRSSNSRPGQIWFGDNEANRIAWINENALDADHPYSPYMWSHEPSKFGTIKAPDGTDLYYEMITPPDMKPGERYPVFFQHYGGPGPQTVRNGFTGALQQWIVDQGYIWVQLDNRGSANRGVEFEKPIYRAMGGIEVADQKVGAEWLKSLDFVDPDRIATYGWSYGGYMTLMMLGQDPGLYAAGVAGAPVTKWELYDTHYTERFMGDPREVPEAYEASSTFPTAGNISDPLLLIHGMSDDNVVLDNSTQMAAAMQEARVQFDMMFYPGQAHGVRGENISVHLWETIMRFLEENGVEGGPVADGE</sequence>
<dbReference type="AlphaFoldDB" id="A0A9X2J144"/>
<dbReference type="GO" id="GO:0006508">
    <property type="term" value="P:proteolysis"/>
    <property type="evidence" value="ECO:0007669"/>
    <property type="project" value="InterPro"/>
</dbReference>
<feature type="domain" description="Peptidase S9 prolyl oligopeptidase catalytic" evidence="2">
    <location>
        <begin position="546"/>
        <end position="739"/>
    </location>
</feature>
<evidence type="ECO:0000256" key="1">
    <source>
        <dbReference type="SAM" id="SignalP"/>
    </source>
</evidence>
<keyword evidence="5" id="KW-1185">Reference proteome</keyword>
<dbReference type="SUPFAM" id="SSF82171">
    <property type="entry name" value="DPP6 N-terminal domain-like"/>
    <property type="match status" value="1"/>
</dbReference>
<dbReference type="GO" id="GO:0008236">
    <property type="term" value="F:serine-type peptidase activity"/>
    <property type="evidence" value="ECO:0007669"/>
    <property type="project" value="InterPro"/>
</dbReference>
<evidence type="ECO:0000313" key="4">
    <source>
        <dbReference type="EMBL" id="MCM8556898.1"/>
    </source>
</evidence>
<dbReference type="PANTHER" id="PTHR11731:SF193">
    <property type="entry name" value="DIPEPTIDYL PEPTIDASE 9"/>
    <property type="match status" value="1"/>
</dbReference>
<organism evidence="4 5">
    <name type="scientific">Sphingomicrobium sediminis</name>
    <dbReference type="NCBI Taxonomy" id="2950949"/>
    <lineage>
        <taxon>Bacteria</taxon>
        <taxon>Pseudomonadati</taxon>
        <taxon>Pseudomonadota</taxon>
        <taxon>Alphaproteobacteria</taxon>
        <taxon>Sphingomonadales</taxon>
        <taxon>Sphingomonadaceae</taxon>
        <taxon>Sphingomicrobium</taxon>
    </lineage>
</organism>
<dbReference type="Proteomes" id="UP001155128">
    <property type="component" value="Unassembled WGS sequence"/>
</dbReference>
<dbReference type="InterPro" id="IPR050278">
    <property type="entry name" value="Serine_Prot_S9B/DPPIV"/>
</dbReference>
<name>A0A9X2J144_9SPHN</name>
<dbReference type="Pfam" id="PF00930">
    <property type="entry name" value="DPPIV_N"/>
    <property type="match status" value="1"/>
</dbReference>
<protein>
    <submittedName>
        <fullName evidence="4">S9 family peptidase</fullName>
    </submittedName>
</protein>
<evidence type="ECO:0000259" key="2">
    <source>
        <dbReference type="Pfam" id="PF00326"/>
    </source>
</evidence>
<accession>A0A9X2J144</accession>
<proteinExistence type="predicted"/>
<reference evidence="4" key="1">
    <citation type="submission" date="2022-06" db="EMBL/GenBank/DDBJ databases">
        <title>Sphingomicrobium sedimins sp. nov., a marine bacterium isolated from tidal flat.</title>
        <authorList>
            <person name="Kim C.-H."/>
            <person name="Yoo Y."/>
            <person name="Kim J.-J."/>
        </authorList>
    </citation>
    <scope>NUCLEOTIDE SEQUENCE</scope>
    <source>
        <strain evidence="4">GRR-S6-50</strain>
    </source>
</reference>